<dbReference type="AlphaFoldDB" id="U5WDN5"/>
<dbReference type="Proteomes" id="UP000017746">
    <property type="component" value="Chromosome"/>
</dbReference>
<accession>U5WDN5</accession>
<gene>
    <name evidence="1" type="ORF">AFR_39355</name>
</gene>
<dbReference type="HOGENOM" id="CLU_2550677_0_0_11"/>
<sequence length="82" mass="9371">MMVLLRSYMMTRAWLFSCSCWADVTGGLSWAGVWIDVVDLAGASFLACQARFFWSFASYWSRIGFSLWRARLSVSVTVEKAR</sequence>
<dbReference type="EMBL" id="CP006272">
    <property type="protein sequence ID" value="AGZ46125.1"/>
    <property type="molecule type" value="Genomic_DNA"/>
</dbReference>
<name>U5WDN5_9ACTN</name>
<evidence type="ECO:0000313" key="2">
    <source>
        <dbReference type="Proteomes" id="UP000017746"/>
    </source>
</evidence>
<reference evidence="1 2" key="1">
    <citation type="journal article" date="2014" name="J. Biotechnol.">
        <title>Complete genome sequence of the actinobacterium Actinoplanes friuliensis HAG 010964, producer of the lipopeptide antibiotic friulimycin.</title>
        <authorList>
            <person name="Ruckert C."/>
            <person name="Szczepanowski R."/>
            <person name="Albersmeier A."/>
            <person name="Goesmann A."/>
            <person name="Fischer N."/>
            <person name="Steinkamper A."/>
            <person name="Puhler A."/>
            <person name="Biener R."/>
            <person name="Schwartz D."/>
            <person name="Kalinowski J."/>
        </authorList>
    </citation>
    <scope>NUCLEOTIDE SEQUENCE [LARGE SCALE GENOMIC DNA]</scope>
    <source>
        <strain evidence="1 2">DSM 7358</strain>
    </source>
</reference>
<organism evidence="1 2">
    <name type="scientific">Actinoplanes friuliensis DSM 7358</name>
    <dbReference type="NCBI Taxonomy" id="1246995"/>
    <lineage>
        <taxon>Bacteria</taxon>
        <taxon>Bacillati</taxon>
        <taxon>Actinomycetota</taxon>
        <taxon>Actinomycetes</taxon>
        <taxon>Micromonosporales</taxon>
        <taxon>Micromonosporaceae</taxon>
        <taxon>Actinoplanes</taxon>
    </lineage>
</organism>
<dbReference type="KEGG" id="afs:AFR_39355"/>
<keyword evidence="2" id="KW-1185">Reference proteome</keyword>
<protein>
    <submittedName>
        <fullName evidence="1">Uncharacterized protein</fullName>
    </submittedName>
</protein>
<proteinExistence type="predicted"/>
<evidence type="ECO:0000313" key="1">
    <source>
        <dbReference type="EMBL" id="AGZ46125.1"/>
    </source>
</evidence>